<organism evidence="1 2">
    <name type="scientific">Larimichthys crocea</name>
    <name type="common">Large yellow croaker</name>
    <name type="synonym">Pseudosciaena crocea</name>
    <dbReference type="NCBI Taxonomy" id="215358"/>
    <lineage>
        <taxon>Eukaryota</taxon>
        <taxon>Metazoa</taxon>
        <taxon>Chordata</taxon>
        <taxon>Craniata</taxon>
        <taxon>Vertebrata</taxon>
        <taxon>Euteleostomi</taxon>
        <taxon>Actinopterygii</taxon>
        <taxon>Neopterygii</taxon>
        <taxon>Teleostei</taxon>
        <taxon>Neoteleostei</taxon>
        <taxon>Acanthomorphata</taxon>
        <taxon>Eupercaria</taxon>
        <taxon>Sciaenidae</taxon>
        <taxon>Larimichthys</taxon>
    </lineage>
</organism>
<reference evidence="1" key="1">
    <citation type="submission" date="2018-11" db="EMBL/GenBank/DDBJ databases">
        <title>The sequence and de novo assembly of Larimichthys crocea genome using PacBio and Hi-C technologies.</title>
        <authorList>
            <person name="Xu P."/>
            <person name="Chen B."/>
            <person name="Zhou Z."/>
            <person name="Ke Q."/>
            <person name="Wu Y."/>
            <person name="Bai H."/>
            <person name="Pu F."/>
        </authorList>
    </citation>
    <scope>NUCLEOTIDE SEQUENCE</scope>
    <source>
        <tissue evidence="1">Muscle</tissue>
    </source>
</reference>
<evidence type="ECO:0000313" key="1">
    <source>
        <dbReference type="EMBL" id="TMS12195.1"/>
    </source>
</evidence>
<evidence type="ECO:0000313" key="2">
    <source>
        <dbReference type="Proteomes" id="UP000793456"/>
    </source>
</evidence>
<proteinExistence type="predicted"/>
<dbReference type="EMBL" id="CM011685">
    <property type="protein sequence ID" value="TMS12195.1"/>
    <property type="molecule type" value="Genomic_DNA"/>
</dbReference>
<gene>
    <name evidence="1" type="ORF">E3U43_017153</name>
</gene>
<protein>
    <submittedName>
        <fullName evidence="1">Uncharacterized protein</fullName>
    </submittedName>
</protein>
<keyword evidence="2" id="KW-1185">Reference proteome</keyword>
<comment type="caution">
    <text evidence="1">The sequence shown here is derived from an EMBL/GenBank/DDBJ whole genome shotgun (WGS) entry which is preliminary data.</text>
</comment>
<name>A0ACD3QYG4_LARCR</name>
<sequence length="140" mass="16041">MNVPSTVTKAAEPPLTQAKTFLKETTPPCGQTTELTLESLTDLTAYFLSESQTRTSLLTNGYDRELRDESCPVSVRLWGRATTHRHASRQLKVLSTTWRLWSRRDSDKRGKHKKNILTNKQNFCSFYILHCPQHSKSFAI</sequence>
<accession>A0ACD3QYG4</accession>
<dbReference type="Proteomes" id="UP000793456">
    <property type="component" value="Chromosome XII"/>
</dbReference>